<keyword evidence="3" id="KW-1185">Reference proteome</keyword>
<proteinExistence type="predicted"/>
<sequence length="118" mass="14029">MLSSLKIKKLKTWIKLRSQSLSVKNRLIWVQSLLTLWDIMNIRKLFDDIEENPIVENDGLEQQEEQATSELPTKTQLRSTRERQPSRRYTSDEYLLLSDEGELENCQKVLLHDEKKKK</sequence>
<dbReference type="Proteomes" id="UP001168098">
    <property type="component" value="Unassembled WGS sequence"/>
</dbReference>
<feature type="compositionally biased region" description="Polar residues" evidence="1">
    <location>
        <begin position="65"/>
        <end position="78"/>
    </location>
</feature>
<reference evidence="2 3" key="1">
    <citation type="journal article" date="2023" name="BMC Biotechnol.">
        <title>Vitis rotundifolia cv Carlos genome sequencing.</title>
        <authorList>
            <person name="Huff M."/>
            <person name="Hulse-Kemp A."/>
            <person name="Scheffler B."/>
            <person name="Youngblood R."/>
            <person name="Simpson S."/>
            <person name="Babiker E."/>
            <person name="Staton M."/>
        </authorList>
    </citation>
    <scope>NUCLEOTIDE SEQUENCE [LARGE SCALE GENOMIC DNA]</scope>
    <source>
        <tissue evidence="2">Leaf</tissue>
    </source>
</reference>
<evidence type="ECO:0000256" key="1">
    <source>
        <dbReference type="SAM" id="MobiDB-lite"/>
    </source>
</evidence>
<feature type="region of interest" description="Disordered" evidence="1">
    <location>
        <begin position="56"/>
        <end position="90"/>
    </location>
</feature>
<gene>
    <name evidence="2" type="ORF">PVL29_015284</name>
</gene>
<dbReference type="AlphaFoldDB" id="A0AA38ZC57"/>
<dbReference type="EMBL" id="JARBHA010000012">
    <property type="protein sequence ID" value="KAJ9686311.1"/>
    <property type="molecule type" value="Genomic_DNA"/>
</dbReference>
<feature type="compositionally biased region" description="Basic and acidic residues" evidence="1">
    <location>
        <begin position="79"/>
        <end position="90"/>
    </location>
</feature>
<comment type="caution">
    <text evidence="2">The sequence shown here is derived from an EMBL/GenBank/DDBJ whole genome shotgun (WGS) entry which is preliminary data.</text>
</comment>
<evidence type="ECO:0000313" key="3">
    <source>
        <dbReference type="Proteomes" id="UP001168098"/>
    </source>
</evidence>
<protein>
    <submittedName>
        <fullName evidence="2">Uncharacterized protein</fullName>
    </submittedName>
</protein>
<organism evidence="2 3">
    <name type="scientific">Vitis rotundifolia</name>
    <name type="common">Muscadine grape</name>
    <dbReference type="NCBI Taxonomy" id="103349"/>
    <lineage>
        <taxon>Eukaryota</taxon>
        <taxon>Viridiplantae</taxon>
        <taxon>Streptophyta</taxon>
        <taxon>Embryophyta</taxon>
        <taxon>Tracheophyta</taxon>
        <taxon>Spermatophyta</taxon>
        <taxon>Magnoliopsida</taxon>
        <taxon>eudicotyledons</taxon>
        <taxon>Gunneridae</taxon>
        <taxon>Pentapetalae</taxon>
        <taxon>rosids</taxon>
        <taxon>Vitales</taxon>
        <taxon>Vitaceae</taxon>
        <taxon>Viteae</taxon>
        <taxon>Vitis</taxon>
    </lineage>
</organism>
<name>A0AA38ZC57_VITRO</name>
<accession>A0AA38ZC57</accession>
<evidence type="ECO:0000313" key="2">
    <source>
        <dbReference type="EMBL" id="KAJ9686311.1"/>
    </source>
</evidence>